<dbReference type="Pfam" id="PF02702">
    <property type="entry name" value="KdpD"/>
    <property type="match status" value="1"/>
</dbReference>
<dbReference type="PATRIC" id="fig|1184267.3.peg.667"/>
<evidence type="ECO:0000256" key="10">
    <source>
        <dbReference type="ARBA" id="ARBA00022989"/>
    </source>
</evidence>
<dbReference type="PROSITE" id="PS50109">
    <property type="entry name" value="HIS_KIN"/>
    <property type="match status" value="1"/>
</dbReference>
<dbReference type="Pfam" id="PF00582">
    <property type="entry name" value="Usp"/>
    <property type="match status" value="1"/>
</dbReference>
<comment type="subcellular location">
    <subcellularLocation>
        <location evidence="2">Membrane</location>
        <topology evidence="2">Multi-pass membrane protein</topology>
    </subcellularLocation>
</comment>
<dbReference type="SUPFAM" id="SSF52540">
    <property type="entry name" value="P-loop containing nucleoside triphosphate hydrolases"/>
    <property type="match status" value="1"/>
</dbReference>
<dbReference type="HOGENOM" id="CLU_000445_113_1_7"/>
<dbReference type="InterPro" id="IPR014729">
    <property type="entry name" value="Rossmann-like_a/b/a_fold"/>
</dbReference>
<dbReference type="eggNOG" id="COG2205">
    <property type="taxonomic scope" value="Bacteria"/>
</dbReference>
<dbReference type="CDD" id="cd00082">
    <property type="entry name" value="HisKA"/>
    <property type="match status" value="1"/>
</dbReference>
<dbReference type="SMART" id="SM00388">
    <property type="entry name" value="HisKA"/>
    <property type="match status" value="1"/>
</dbReference>
<dbReference type="EMBL" id="CP003537">
    <property type="protein sequence ID" value="AGH94878.1"/>
    <property type="molecule type" value="Genomic_DNA"/>
</dbReference>
<dbReference type="InterPro" id="IPR038318">
    <property type="entry name" value="KdpD_sf"/>
</dbReference>
<dbReference type="PANTHER" id="PTHR45569">
    <property type="entry name" value="SENSOR PROTEIN KDPD"/>
    <property type="match status" value="1"/>
</dbReference>
<keyword evidence="11" id="KW-0902">Two-component regulatory system</keyword>
<dbReference type="InterPro" id="IPR005467">
    <property type="entry name" value="His_kinase_dom"/>
</dbReference>
<dbReference type="CDD" id="cd01987">
    <property type="entry name" value="USP_KdpD-like"/>
    <property type="match status" value="1"/>
</dbReference>
<evidence type="ECO:0000256" key="9">
    <source>
        <dbReference type="ARBA" id="ARBA00022840"/>
    </source>
</evidence>
<dbReference type="CDD" id="cd00075">
    <property type="entry name" value="HATPase"/>
    <property type="match status" value="1"/>
</dbReference>
<evidence type="ECO:0000256" key="2">
    <source>
        <dbReference type="ARBA" id="ARBA00004141"/>
    </source>
</evidence>
<dbReference type="Gene3D" id="3.40.50.300">
    <property type="entry name" value="P-loop containing nucleotide triphosphate hydrolases"/>
    <property type="match status" value="1"/>
</dbReference>
<protein>
    <recommendedName>
        <fullName evidence="3">histidine kinase</fullName>
        <ecNumber evidence="3">2.7.13.3</ecNumber>
    </recommendedName>
</protein>
<evidence type="ECO:0000256" key="13">
    <source>
        <dbReference type="SAM" id="Phobius"/>
    </source>
</evidence>
<evidence type="ECO:0000256" key="8">
    <source>
        <dbReference type="ARBA" id="ARBA00022777"/>
    </source>
</evidence>
<dbReference type="GO" id="GO:0005886">
    <property type="term" value="C:plasma membrane"/>
    <property type="evidence" value="ECO:0007669"/>
    <property type="project" value="TreeGrafter"/>
</dbReference>
<keyword evidence="10 13" id="KW-1133">Transmembrane helix</keyword>
<dbReference type="InterPro" id="IPR027417">
    <property type="entry name" value="P-loop_NTPase"/>
</dbReference>
<gene>
    <name evidence="15" type="ORF">A11Q_658</name>
</gene>
<dbReference type="Gene3D" id="3.40.50.620">
    <property type="entry name" value="HUPs"/>
    <property type="match status" value="1"/>
</dbReference>
<dbReference type="InterPro" id="IPR036097">
    <property type="entry name" value="HisK_dim/P_sf"/>
</dbReference>
<dbReference type="InterPro" id="IPR036890">
    <property type="entry name" value="HATPase_C_sf"/>
</dbReference>
<dbReference type="STRING" id="1184267.A11Q_658"/>
<dbReference type="FunFam" id="3.40.50.300:FF:000483">
    <property type="entry name" value="Sensor histidine kinase KdpD"/>
    <property type="match status" value="1"/>
</dbReference>
<dbReference type="Gene3D" id="3.30.450.40">
    <property type="match status" value="1"/>
</dbReference>
<accession>M4V6P6</accession>
<dbReference type="GO" id="GO:0005524">
    <property type="term" value="F:ATP binding"/>
    <property type="evidence" value="ECO:0007669"/>
    <property type="project" value="UniProtKB-KW"/>
</dbReference>
<evidence type="ECO:0000256" key="5">
    <source>
        <dbReference type="ARBA" id="ARBA00022679"/>
    </source>
</evidence>
<keyword evidence="5" id="KW-0808">Transferase</keyword>
<dbReference type="Gene3D" id="3.30.565.10">
    <property type="entry name" value="Histidine kinase-like ATPase, C-terminal domain"/>
    <property type="match status" value="1"/>
</dbReference>
<keyword evidence="7" id="KW-0547">Nucleotide-binding</keyword>
<reference evidence="15 16" key="1">
    <citation type="journal article" date="2013" name="ISME J.">
        <title>By their genes ye shall know them: genomic signatures of predatory bacteria.</title>
        <authorList>
            <person name="Pasternak Z."/>
            <person name="Pietrokovski S."/>
            <person name="Rotem O."/>
            <person name="Gophna U."/>
            <person name="Lurie-Weinberger M.N."/>
            <person name="Jurkevitch E."/>
        </authorList>
    </citation>
    <scope>NUCLEOTIDE SEQUENCE [LARGE SCALE GENOMIC DNA]</scope>
    <source>
        <strain evidence="15 16">JSS</strain>
    </source>
</reference>
<dbReference type="InterPro" id="IPR006016">
    <property type="entry name" value="UspA"/>
</dbReference>
<feature type="transmembrane region" description="Helical" evidence="13">
    <location>
        <begin position="479"/>
        <end position="499"/>
    </location>
</feature>
<dbReference type="OrthoDB" id="9806130at2"/>
<dbReference type="SUPFAM" id="SSF52402">
    <property type="entry name" value="Adenine nucleotide alpha hydrolases-like"/>
    <property type="match status" value="1"/>
</dbReference>
<evidence type="ECO:0000313" key="15">
    <source>
        <dbReference type="EMBL" id="AGH94878.1"/>
    </source>
</evidence>
<dbReference type="RefSeq" id="WP_015469368.1">
    <property type="nucleotide sequence ID" value="NC_020813.1"/>
</dbReference>
<dbReference type="Pfam" id="PF02518">
    <property type="entry name" value="HATPase_c"/>
    <property type="match status" value="1"/>
</dbReference>
<proteinExistence type="predicted"/>
<dbReference type="SUPFAM" id="SSF55781">
    <property type="entry name" value="GAF domain-like"/>
    <property type="match status" value="1"/>
</dbReference>
<evidence type="ECO:0000256" key="12">
    <source>
        <dbReference type="ARBA" id="ARBA00023136"/>
    </source>
</evidence>
<dbReference type="SUPFAM" id="SSF47384">
    <property type="entry name" value="Homodimeric domain of signal transducing histidine kinase"/>
    <property type="match status" value="1"/>
</dbReference>
<comment type="catalytic activity">
    <reaction evidence="1">
        <text>ATP + protein L-histidine = ADP + protein N-phospho-L-histidine.</text>
        <dbReference type="EC" id="2.7.13.3"/>
    </reaction>
</comment>
<feature type="transmembrane region" description="Helical" evidence="13">
    <location>
        <begin position="432"/>
        <end position="459"/>
    </location>
</feature>
<dbReference type="AlphaFoldDB" id="M4V6P6"/>
<organism evidence="15 16">
    <name type="scientific">Pseudobdellovibrio exovorus JSS</name>
    <dbReference type="NCBI Taxonomy" id="1184267"/>
    <lineage>
        <taxon>Bacteria</taxon>
        <taxon>Pseudomonadati</taxon>
        <taxon>Bdellovibrionota</taxon>
        <taxon>Bdellovibrionia</taxon>
        <taxon>Bdellovibrionales</taxon>
        <taxon>Pseudobdellovibrionaceae</taxon>
        <taxon>Pseudobdellovibrio</taxon>
    </lineage>
</organism>
<name>M4V6P6_9BACT</name>
<dbReference type="InterPro" id="IPR003594">
    <property type="entry name" value="HATPase_dom"/>
</dbReference>
<dbReference type="Pfam" id="PF00512">
    <property type="entry name" value="HisKA"/>
    <property type="match status" value="1"/>
</dbReference>
<dbReference type="InterPro" id="IPR004358">
    <property type="entry name" value="Sig_transdc_His_kin-like_C"/>
</dbReference>
<evidence type="ECO:0000259" key="14">
    <source>
        <dbReference type="PROSITE" id="PS50109"/>
    </source>
</evidence>
<feature type="domain" description="Histidine kinase" evidence="14">
    <location>
        <begin position="674"/>
        <end position="886"/>
    </location>
</feature>
<keyword evidence="4" id="KW-0597">Phosphoprotein</keyword>
<sequence>MTDESRLDPDALLKVIDDEAKLRSQGKLRVFLGMSAGVGKTYAMLKAAHRAQSEGHSVLVGVVETHGRSETAELLTGLEILPRKIIQHRGIDLEELDLDAILIKKPDIVIVDELPHSNVPGSRHEKRYQDVLEILRAGIDVFTALNVQHLESRKDAVESITGIRIRETVPDSILDQATLVEVVDIAPSELLKRLADGKVYLKDKATEAAAKFFKEDKLTALREIALRMTAERVDQDLQRFSVKRNDSPWQTNERLLVAVSHSPYSEKLLRATRRLAYNLESPWIAVHIDTGIKLSDEDQAQLVKNLHLARELSAEVITTTDTSIASAIKRIARQKNVTQVVVGRPTRRWFRDVIEGGSLLSRLVNESHDVDVHVIRMENLKHRRPSFWAELALYRTKTGIIKYWNTLCFLVGVTFFSALFQDYIGYRAIGFIFLLAVLIVGMFGSIGAVLFAAAFSALFWDFLFIAPRFTFTIASPEDIILCISYFAVALITGFLTNRIRFQEKLMREREERMEVLYRILKDISESYDKKEFIQKVRARVGQLFDGECGVLLKAKESVLDFSNSDEYPLPLNDKERAVALWTFQNQKAAGWSTETLSQAQALYLPLNGMNETVGVFVFRPEKKIRKFGLDQETLLYTIVGQLGFSIERHFLRKRIIEAQRVEDSEKLQQTILASISHELRTPLTAILGSAAALDSDLISNPLAKDIVKDIEFNSERLNRVIENLLDMSRLSSGSLALNLEWQDISDLIGVVLKKHAKPLQSHRVEVGLQSELPLVRMDFRLFEHALANLILNAAQYSQPDTKIIIRAYTHEKQLVLEVKDHGAGIPVEFIGQIFEKFYRVPGTLPGGTGLGLSIVKNIVELHRGTILYHKNEPQGSRFIIYLPLEPQPTLPIEENA</sequence>
<evidence type="ECO:0000256" key="4">
    <source>
        <dbReference type="ARBA" id="ARBA00022553"/>
    </source>
</evidence>
<evidence type="ECO:0000256" key="11">
    <source>
        <dbReference type="ARBA" id="ARBA00023012"/>
    </source>
</evidence>
<keyword evidence="6 13" id="KW-0812">Transmembrane</keyword>
<evidence type="ECO:0000256" key="6">
    <source>
        <dbReference type="ARBA" id="ARBA00022692"/>
    </source>
</evidence>
<dbReference type="Gene3D" id="1.10.287.130">
    <property type="match status" value="1"/>
</dbReference>
<dbReference type="Proteomes" id="UP000012040">
    <property type="component" value="Chromosome"/>
</dbReference>
<dbReference type="InterPro" id="IPR003852">
    <property type="entry name" value="Sig_transdc_His_kinase_KdpD_N"/>
</dbReference>
<keyword evidence="12 13" id="KW-0472">Membrane</keyword>
<dbReference type="InterPro" id="IPR025201">
    <property type="entry name" value="KdpD_TM"/>
</dbReference>
<dbReference type="InterPro" id="IPR003661">
    <property type="entry name" value="HisK_dim/P_dom"/>
</dbReference>
<dbReference type="Gene3D" id="1.20.120.620">
    <property type="entry name" value="Backbone structure of the membrane domain of e. Coli histidine kinase receptor kdpd"/>
    <property type="match status" value="1"/>
</dbReference>
<dbReference type="KEGG" id="bex:A11Q_658"/>
<dbReference type="SMART" id="SM00387">
    <property type="entry name" value="HATPase_c"/>
    <property type="match status" value="1"/>
</dbReference>
<dbReference type="GO" id="GO:0005737">
    <property type="term" value="C:cytoplasm"/>
    <property type="evidence" value="ECO:0007669"/>
    <property type="project" value="UniProtKB-ARBA"/>
</dbReference>
<evidence type="ECO:0000256" key="1">
    <source>
        <dbReference type="ARBA" id="ARBA00000085"/>
    </source>
</evidence>
<dbReference type="FunFam" id="3.30.565.10:FF:000006">
    <property type="entry name" value="Sensor histidine kinase WalK"/>
    <property type="match status" value="1"/>
</dbReference>
<evidence type="ECO:0000256" key="7">
    <source>
        <dbReference type="ARBA" id="ARBA00022741"/>
    </source>
</evidence>
<dbReference type="InterPro" id="IPR052023">
    <property type="entry name" value="Histidine_kinase_KdpD"/>
</dbReference>
<feature type="transmembrane region" description="Helical" evidence="13">
    <location>
        <begin position="403"/>
        <end position="420"/>
    </location>
</feature>
<evidence type="ECO:0000256" key="3">
    <source>
        <dbReference type="ARBA" id="ARBA00012438"/>
    </source>
</evidence>
<keyword evidence="9" id="KW-0067">ATP-binding</keyword>
<dbReference type="Pfam" id="PF13493">
    <property type="entry name" value="DUF4118"/>
    <property type="match status" value="1"/>
</dbReference>
<dbReference type="PANTHER" id="PTHR45569:SF1">
    <property type="entry name" value="SENSOR PROTEIN KDPD"/>
    <property type="match status" value="1"/>
</dbReference>
<keyword evidence="8" id="KW-0418">Kinase</keyword>
<dbReference type="PRINTS" id="PR00344">
    <property type="entry name" value="BCTRLSENSOR"/>
</dbReference>
<keyword evidence="16" id="KW-1185">Reference proteome</keyword>
<dbReference type="SUPFAM" id="SSF55874">
    <property type="entry name" value="ATPase domain of HSP90 chaperone/DNA topoisomerase II/histidine kinase"/>
    <property type="match status" value="1"/>
</dbReference>
<dbReference type="InterPro" id="IPR029016">
    <property type="entry name" value="GAF-like_dom_sf"/>
</dbReference>
<dbReference type="EC" id="2.7.13.3" evidence="3"/>
<dbReference type="GO" id="GO:0000155">
    <property type="term" value="F:phosphorelay sensor kinase activity"/>
    <property type="evidence" value="ECO:0007669"/>
    <property type="project" value="InterPro"/>
</dbReference>
<evidence type="ECO:0000313" key="16">
    <source>
        <dbReference type="Proteomes" id="UP000012040"/>
    </source>
</evidence>